<feature type="region of interest" description="Disordered" evidence="1">
    <location>
        <begin position="372"/>
        <end position="394"/>
    </location>
</feature>
<keyword evidence="3" id="KW-1185">Reference proteome</keyword>
<dbReference type="GO" id="GO:0007015">
    <property type="term" value="P:actin filament organization"/>
    <property type="evidence" value="ECO:0000318"/>
    <property type="project" value="GO_Central"/>
</dbReference>
<dbReference type="EMBL" id="DS178381">
    <property type="protein sequence ID" value="EFP93071.2"/>
    <property type="molecule type" value="Genomic_DNA"/>
</dbReference>
<proteinExistence type="predicted"/>
<evidence type="ECO:0000313" key="3">
    <source>
        <dbReference type="Proteomes" id="UP000008783"/>
    </source>
</evidence>
<protein>
    <submittedName>
        <fullName evidence="2">Uncharacterized protein</fullName>
    </submittedName>
</protein>
<reference evidence="3" key="2">
    <citation type="journal article" date="2011" name="Proc. Natl. Acad. Sci. U.S.A.">
        <title>Obligate biotrophy features unraveled by the genomic analysis of rust fungi.</title>
        <authorList>
            <person name="Duplessis S."/>
            <person name="Cuomo C.A."/>
            <person name="Lin Y.-C."/>
            <person name="Aerts A."/>
            <person name="Tisserant E."/>
            <person name="Veneault-Fourrey C."/>
            <person name="Joly D.L."/>
            <person name="Hacquard S."/>
            <person name="Amselem J."/>
            <person name="Cantarel B.L."/>
            <person name="Chiu R."/>
            <person name="Coutinho P.M."/>
            <person name="Feau N."/>
            <person name="Field M."/>
            <person name="Frey P."/>
            <person name="Gelhaye E."/>
            <person name="Goldberg J."/>
            <person name="Grabherr M.G."/>
            <person name="Kodira C.D."/>
            <person name="Kohler A."/>
            <person name="Kuees U."/>
            <person name="Lindquist E.A."/>
            <person name="Lucas S.M."/>
            <person name="Mago R."/>
            <person name="Mauceli E."/>
            <person name="Morin E."/>
            <person name="Murat C."/>
            <person name="Pangilinan J.L."/>
            <person name="Park R."/>
            <person name="Pearson M."/>
            <person name="Quesneville H."/>
            <person name="Rouhier N."/>
            <person name="Sakthikumar S."/>
            <person name="Salamov A.A."/>
            <person name="Schmutz J."/>
            <person name="Selles B."/>
            <person name="Shapiro H."/>
            <person name="Tanguay P."/>
            <person name="Tuskan G.A."/>
            <person name="Henrissat B."/>
            <person name="Van de Peer Y."/>
            <person name="Rouze P."/>
            <person name="Ellis J.G."/>
            <person name="Dodds P.N."/>
            <person name="Schein J.E."/>
            <person name="Zhong S."/>
            <person name="Hamelin R.C."/>
            <person name="Grigoriev I.V."/>
            <person name="Szabo L.J."/>
            <person name="Martin F."/>
        </authorList>
    </citation>
    <scope>NUCLEOTIDE SEQUENCE [LARGE SCALE GENOMIC DNA]</scope>
    <source>
        <strain evidence="3">CRL 75-36-700-3 / race SCCL</strain>
    </source>
</reference>
<dbReference type="GO" id="GO:0005886">
    <property type="term" value="C:plasma membrane"/>
    <property type="evidence" value="ECO:0000318"/>
    <property type="project" value="GO_Central"/>
</dbReference>
<evidence type="ECO:0000313" key="2">
    <source>
        <dbReference type="EMBL" id="EFP93071.2"/>
    </source>
</evidence>
<dbReference type="GeneID" id="10543050"/>
<dbReference type="STRING" id="418459.E3L946"/>
<dbReference type="Proteomes" id="UP000008783">
    <property type="component" value="Unassembled WGS sequence"/>
</dbReference>
<evidence type="ECO:0000256" key="1">
    <source>
        <dbReference type="SAM" id="MobiDB-lite"/>
    </source>
</evidence>
<dbReference type="KEGG" id="pgr:PGTG_19351"/>
<dbReference type="GO" id="GO:0048870">
    <property type="term" value="P:cell motility"/>
    <property type="evidence" value="ECO:0000318"/>
    <property type="project" value="GO_Central"/>
</dbReference>
<dbReference type="OrthoDB" id="28413at2759"/>
<dbReference type="InParanoid" id="E3L946"/>
<gene>
    <name evidence="2" type="ORF">PGTG_19351</name>
</gene>
<organism evidence="2 3">
    <name type="scientific">Puccinia graminis f. sp. tritici (strain CRL 75-36-700-3 / race SCCL)</name>
    <name type="common">Black stem rust fungus</name>
    <dbReference type="NCBI Taxonomy" id="418459"/>
    <lineage>
        <taxon>Eukaryota</taxon>
        <taxon>Fungi</taxon>
        <taxon>Dikarya</taxon>
        <taxon>Basidiomycota</taxon>
        <taxon>Pucciniomycotina</taxon>
        <taxon>Pucciniomycetes</taxon>
        <taxon>Pucciniales</taxon>
        <taxon>Pucciniaceae</taxon>
        <taxon>Puccinia</taxon>
    </lineage>
</organism>
<reference key="1">
    <citation type="submission" date="2007-01" db="EMBL/GenBank/DDBJ databases">
        <title>The Genome Sequence of Puccinia graminis f. sp. tritici Strain CRL 75-36-700-3.</title>
        <authorList>
            <consortium name="The Broad Institute Genome Sequencing Platform"/>
            <person name="Birren B."/>
            <person name="Lander E."/>
            <person name="Galagan J."/>
            <person name="Nusbaum C."/>
            <person name="Devon K."/>
            <person name="Cuomo C."/>
            <person name="Jaffe D."/>
            <person name="Butler J."/>
            <person name="Alvarez P."/>
            <person name="Gnerre S."/>
            <person name="Grabherr M."/>
            <person name="Mauceli E."/>
            <person name="Brockman W."/>
            <person name="Young S."/>
            <person name="LaButti K."/>
            <person name="Sykes S."/>
            <person name="DeCaprio D."/>
            <person name="Crawford M."/>
            <person name="Koehrsen M."/>
            <person name="Engels R."/>
            <person name="Montgomery P."/>
            <person name="Pearson M."/>
            <person name="Howarth C."/>
            <person name="Larson L."/>
            <person name="White J."/>
            <person name="Zeng Q."/>
            <person name="Kodira C."/>
            <person name="Yandava C."/>
            <person name="Alvarado L."/>
            <person name="O'Leary S."/>
            <person name="Szabo L."/>
            <person name="Dean R."/>
            <person name="Schein J."/>
        </authorList>
    </citation>
    <scope>NUCLEOTIDE SEQUENCE</scope>
    <source>
        <strain>CRL 75-36-700-3</strain>
    </source>
</reference>
<dbReference type="HOGENOM" id="CLU_511036_0_0_1"/>
<dbReference type="VEuPathDB" id="FungiDB:PGTG_19351"/>
<name>E3L946_PUCGT</name>
<accession>E3L946</accession>
<sequence>MSSAVTPSDSACHPSDACWPRYSSGRSWTGLPPPLPPLVHSKPRFRPSVLPAPCSPSAVYAEPPFHTASILHTPKQTGQSFGQGTLSPPQRAALWEDARQDYMGFFMERMERAGIRRAVLRLGEGQADEVFDEVKSDILTLQGNLVLMNQLLIQKTVNSEVPEHFEQLMEMASWACDLDACHNNTGEEGDEERTGEYELGVCKWKTLGFDLANLLNDSKKIVIDLYEWNVTDAQADQLITVFKPFMLNYPKLHHLALDFFKLMWNESGATTHDFERVGVLVMSQLGNALRNHKDSKGSVKTSWMNLRTSGEILSGYYKKNEDQYSTGRVLVPTLSGTDPPGKLKPWEHGVEELPDQIDVSLITLVLSGSGTNNNLKQHHQQQQQGENSHFDRRPSLTRRMSSASLAITSDSLVMLANKSHPKKNRQQQGCQSHQASILLMNGDHLLLRLFLSNSYIYSKWFDCLNLIKSLANQNPHQPIEDHNHNAHELLSNPAAESSLIPCSNRTQPLTGLWTVVLIKLAIHLQLSLIGSTV</sequence>
<dbReference type="RefSeq" id="XP_003337490.2">
    <property type="nucleotide sequence ID" value="XM_003337442.2"/>
</dbReference>
<dbReference type="AlphaFoldDB" id="E3L946"/>